<comment type="caution">
    <text evidence="1">The sequence shown here is derived from an EMBL/GenBank/DDBJ whole genome shotgun (WGS) entry which is preliminary data.</text>
</comment>
<gene>
    <name evidence="1" type="ORF">T02_9538</name>
</gene>
<evidence type="ECO:0000313" key="2">
    <source>
        <dbReference type="Proteomes" id="UP000054721"/>
    </source>
</evidence>
<accession>A0A0V1KLK4</accession>
<dbReference type="EMBL" id="JYDW01000442">
    <property type="protein sequence ID" value="KRZ48249.1"/>
    <property type="molecule type" value="Genomic_DNA"/>
</dbReference>
<dbReference type="Proteomes" id="UP000054721">
    <property type="component" value="Unassembled WGS sequence"/>
</dbReference>
<name>A0A0V1KLK4_9BILA</name>
<reference evidence="1 2" key="1">
    <citation type="submission" date="2015-05" db="EMBL/GenBank/DDBJ databases">
        <title>Evolution of Trichinella species and genotypes.</title>
        <authorList>
            <person name="Korhonen P.K."/>
            <person name="Edoardo P."/>
            <person name="Giuseppe L.R."/>
            <person name="Gasser R.B."/>
        </authorList>
    </citation>
    <scope>NUCLEOTIDE SEQUENCE [LARGE SCALE GENOMIC DNA]</scope>
    <source>
        <strain evidence="1">ISS10</strain>
    </source>
</reference>
<evidence type="ECO:0000313" key="1">
    <source>
        <dbReference type="EMBL" id="KRZ48249.1"/>
    </source>
</evidence>
<protein>
    <submittedName>
        <fullName evidence="1">Uncharacterized protein</fullName>
    </submittedName>
</protein>
<dbReference type="AlphaFoldDB" id="A0A0V1KLK4"/>
<proteinExistence type="predicted"/>
<organism evidence="1 2">
    <name type="scientific">Trichinella nativa</name>
    <dbReference type="NCBI Taxonomy" id="6335"/>
    <lineage>
        <taxon>Eukaryota</taxon>
        <taxon>Metazoa</taxon>
        <taxon>Ecdysozoa</taxon>
        <taxon>Nematoda</taxon>
        <taxon>Enoplea</taxon>
        <taxon>Dorylaimia</taxon>
        <taxon>Trichinellida</taxon>
        <taxon>Trichinellidae</taxon>
        <taxon>Trichinella</taxon>
    </lineage>
</organism>
<sequence length="59" mass="6491">MVNSVMRYLCASGSLIPVTPLPGWFRNSVLIGPRGRVAAFEVCPACWTMRYGPPHILSN</sequence>
<keyword evidence="2" id="KW-1185">Reference proteome</keyword>